<feature type="region of interest" description="Interaction with tRNA" evidence="15">
    <location>
        <begin position="312"/>
        <end position="313"/>
    </location>
</feature>
<dbReference type="Pfam" id="PF20259">
    <property type="entry name" value="tRNA_Me_trans_M"/>
    <property type="match status" value="1"/>
</dbReference>
<keyword evidence="6 15" id="KW-0820">tRNA-binding</keyword>
<dbReference type="FunFam" id="2.30.30.280:FF:000001">
    <property type="entry name" value="tRNA-specific 2-thiouridylase MnmA"/>
    <property type="match status" value="1"/>
</dbReference>
<evidence type="ECO:0000256" key="11">
    <source>
        <dbReference type="ARBA" id="ARBA00022884"/>
    </source>
</evidence>
<dbReference type="EMBL" id="FWFD01000015">
    <property type="protein sequence ID" value="SLM86658.1"/>
    <property type="molecule type" value="Genomic_DNA"/>
</dbReference>
<proteinExistence type="inferred from homology"/>
<feature type="binding site" evidence="15">
    <location>
        <begin position="12"/>
        <end position="19"/>
    </location>
    <ligand>
        <name>ATP</name>
        <dbReference type="ChEBI" id="CHEBI:30616"/>
    </ligand>
</feature>
<evidence type="ECO:0000259" key="16">
    <source>
        <dbReference type="Pfam" id="PF20258"/>
    </source>
</evidence>
<dbReference type="InterPro" id="IPR046884">
    <property type="entry name" value="MnmA-like_central"/>
</dbReference>
<dbReference type="OrthoDB" id="9800696at2"/>
<organism evidence="18 19">
    <name type="scientific">Vagococcus fluvialis bH819</name>
    <dbReference type="NCBI Taxonomy" id="1255619"/>
    <lineage>
        <taxon>Bacteria</taxon>
        <taxon>Bacillati</taxon>
        <taxon>Bacillota</taxon>
        <taxon>Bacilli</taxon>
        <taxon>Lactobacillales</taxon>
        <taxon>Enterococcaceae</taxon>
        <taxon>Vagococcus</taxon>
    </lineage>
</organism>
<evidence type="ECO:0000256" key="15">
    <source>
        <dbReference type="HAMAP-Rule" id="MF_00144"/>
    </source>
</evidence>
<dbReference type="GO" id="GO:0002143">
    <property type="term" value="P:tRNA wobble position uridine thiolation"/>
    <property type="evidence" value="ECO:0007669"/>
    <property type="project" value="TreeGrafter"/>
</dbReference>
<evidence type="ECO:0000259" key="17">
    <source>
        <dbReference type="Pfam" id="PF20259"/>
    </source>
</evidence>
<feature type="region of interest" description="Interaction with target base in tRNA" evidence="15">
    <location>
        <begin position="98"/>
        <end position="100"/>
    </location>
</feature>
<dbReference type="HAMAP" id="MF_00144">
    <property type="entry name" value="tRNA_thiouridyl_MnmA"/>
    <property type="match status" value="1"/>
</dbReference>
<dbReference type="NCBIfam" id="TIGR00420">
    <property type="entry name" value="trmU"/>
    <property type="match status" value="1"/>
</dbReference>
<feature type="domain" description="tRNA-specific 2-thiouridylase MnmA-like C-terminal" evidence="16">
    <location>
        <begin position="286"/>
        <end position="362"/>
    </location>
</feature>
<name>A0A1X6WQY0_9ENTE</name>
<keyword evidence="7 15" id="KW-0808">Transferase</keyword>
<dbReference type="EC" id="2.8.1.13" evidence="3 15"/>
<dbReference type="PANTHER" id="PTHR11933">
    <property type="entry name" value="TRNA 5-METHYLAMINOMETHYL-2-THIOURIDYLATE -METHYLTRANSFERASE"/>
    <property type="match status" value="1"/>
</dbReference>
<evidence type="ECO:0000256" key="5">
    <source>
        <dbReference type="ARBA" id="ARBA00022490"/>
    </source>
</evidence>
<dbReference type="FunFam" id="3.40.50.620:FF:000004">
    <property type="entry name" value="tRNA-specific 2-thiouridylase MnmA"/>
    <property type="match status" value="1"/>
</dbReference>
<dbReference type="NCBIfam" id="NF001138">
    <property type="entry name" value="PRK00143.1"/>
    <property type="match status" value="1"/>
</dbReference>
<protein>
    <recommendedName>
        <fullName evidence="4 15">tRNA-specific 2-thiouridylase MnmA</fullName>
        <ecNumber evidence="3 15">2.8.1.13</ecNumber>
    </recommendedName>
</protein>
<feature type="active site" description="Cysteine persulfide intermediate" evidence="15">
    <location>
        <position position="200"/>
    </location>
</feature>
<feature type="disulfide bond" description="Alternate" evidence="15">
    <location>
        <begin position="103"/>
        <end position="200"/>
    </location>
</feature>
<feature type="binding site" evidence="15">
    <location>
        <position position="127"/>
    </location>
    <ligand>
        <name>ATP</name>
        <dbReference type="ChEBI" id="CHEBI:30616"/>
    </ligand>
</feature>
<dbReference type="InterPro" id="IPR023382">
    <property type="entry name" value="MnmA-like_central_sf"/>
</dbReference>
<evidence type="ECO:0000313" key="18">
    <source>
        <dbReference type="EMBL" id="SLM86658.1"/>
    </source>
</evidence>
<dbReference type="CDD" id="cd01998">
    <property type="entry name" value="MnmA_TRMU-like"/>
    <property type="match status" value="1"/>
</dbReference>
<dbReference type="GO" id="GO:0103016">
    <property type="term" value="F:tRNA-uridine 2-sulfurtransferase activity"/>
    <property type="evidence" value="ECO:0007669"/>
    <property type="project" value="UniProtKB-EC"/>
</dbReference>
<dbReference type="GO" id="GO:0005737">
    <property type="term" value="C:cytoplasm"/>
    <property type="evidence" value="ECO:0007669"/>
    <property type="project" value="UniProtKB-SubCell"/>
</dbReference>
<evidence type="ECO:0000256" key="8">
    <source>
        <dbReference type="ARBA" id="ARBA00022694"/>
    </source>
</evidence>
<dbReference type="InterPro" id="IPR004506">
    <property type="entry name" value="MnmA-like"/>
</dbReference>
<comment type="similarity">
    <text evidence="2 15">Belongs to the MnmA/TRMU family.</text>
</comment>
<evidence type="ECO:0000256" key="7">
    <source>
        <dbReference type="ARBA" id="ARBA00022679"/>
    </source>
</evidence>
<dbReference type="GO" id="GO:0005524">
    <property type="term" value="F:ATP binding"/>
    <property type="evidence" value="ECO:0007669"/>
    <property type="project" value="UniProtKB-KW"/>
</dbReference>
<feature type="region of interest" description="Interaction with tRNA" evidence="15">
    <location>
        <begin position="150"/>
        <end position="152"/>
    </location>
</feature>
<evidence type="ECO:0000256" key="1">
    <source>
        <dbReference type="ARBA" id="ARBA00004496"/>
    </source>
</evidence>
<evidence type="ECO:0000256" key="9">
    <source>
        <dbReference type="ARBA" id="ARBA00022741"/>
    </source>
</evidence>
<comment type="catalytic activity">
    <reaction evidence="13 15">
        <text>S-sulfanyl-L-cysteinyl-[protein] + uridine(34) in tRNA + AH2 + ATP = 2-thiouridine(34) in tRNA + L-cysteinyl-[protein] + A + AMP + diphosphate + H(+)</text>
        <dbReference type="Rhea" id="RHEA:47032"/>
        <dbReference type="Rhea" id="RHEA-COMP:10131"/>
        <dbReference type="Rhea" id="RHEA-COMP:11726"/>
        <dbReference type="Rhea" id="RHEA-COMP:11727"/>
        <dbReference type="Rhea" id="RHEA-COMP:11728"/>
        <dbReference type="ChEBI" id="CHEBI:13193"/>
        <dbReference type="ChEBI" id="CHEBI:15378"/>
        <dbReference type="ChEBI" id="CHEBI:17499"/>
        <dbReference type="ChEBI" id="CHEBI:29950"/>
        <dbReference type="ChEBI" id="CHEBI:30616"/>
        <dbReference type="ChEBI" id="CHEBI:33019"/>
        <dbReference type="ChEBI" id="CHEBI:61963"/>
        <dbReference type="ChEBI" id="CHEBI:65315"/>
        <dbReference type="ChEBI" id="CHEBI:87170"/>
        <dbReference type="ChEBI" id="CHEBI:456215"/>
        <dbReference type="EC" id="2.8.1.13"/>
    </reaction>
</comment>
<dbReference type="FunFam" id="2.40.30.10:FF:000023">
    <property type="entry name" value="tRNA-specific 2-thiouridylase MnmA"/>
    <property type="match status" value="1"/>
</dbReference>
<dbReference type="GO" id="GO:0000049">
    <property type="term" value="F:tRNA binding"/>
    <property type="evidence" value="ECO:0007669"/>
    <property type="project" value="UniProtKB-KW"/>
</dbReference>
<keyword evidence="11 15" id="KW-0694">RNA-binding</keyword>
<evidence type="ECO:0000256" key="6">
    <source>
        <dbReference type="ARBA" id="ARBA00022555"/>
    </source>
</evidence>
<keyword evidence="19" id="KW-1185">Reference proteome</keyword>
<keyword evidence="12 15" id="KW-1015">Disulfide bond</keyword>
<evidence type="ECO:0000313" key="19">
    <source>
        <dbReference type="Proteomes" id="UP000195918"/>
    </source>
</evidence>
<feature type="domain" description="tRNA-specific 2-thiouridylase MnmA-like central" evidence="17">
    <location>
        <begin position="208"/>
        <end position="276"/>
    </location>
</feature>
<dbReference type="Pfam" id="PF20258">
    <property type="entry name" value="tRNA_Me_trans_C"/>
    <property type="match status" value="1"/>
</dbReference>
<keyword evidence="5 15" id="KW-0963">Cytoplasm</keyword>
<keyword evidence="9 15" id="KW-0547">Nucleotide-binding</keyword>
<evidence type="ECO:0000256" key="12">
    <source>
        <dbReference type="ARBA" id="ARBA00023157"/>
    </source>
</evidence>
<feature type="binding site" evidence="15">
    <location>
        <position position="38"/>
    </location>
    <ligand>
        <name>ATP</name>
        <dbReference type="ChEBI" id="CHEBI:30616"/>
    </ligand>
</feature>
<evidence type="ECO:0000256" key="13">
    <source>
        <dbReference type="ARBA" id="ARBA00051542"/>
    </source>
</evidence>
<gene>
    <name evidence="15" type="primary">mnmA</name>
    <name evidence="18" type="ORF">FM121_11225</name>
</gene>
<evidence type="ECO:0000256" key="2">
    <source>
        <dbReference type="ARBA" id="ARBA00006191"/>
    </source>
</evidence>
<dbReference type="SUPFAM" id="SSF52402">
    <property type="entry name" value="Adenine nucleotide alpha hydrolases-like"/>
    <property type="match status" value="1"/>
</dbReference>
<comment type="function">
    <text evidence="14 15">Catalyzes the 2-thiolation of uridine at the wobble position (U34) of tRNA, leading to the formation of s(2)U34.</text>
</comment>
<comment type="subcellular location">
    <subcellularLocation>
        <location evidence="1 15">Cytoplasm</location>
    </subcellularLocation>
</comment>
<dbReference type="InterPro" id="IPR046885">
    <property type="entry name" value="MnmA-like_C"/>
</dbReference>
<keyword evidence="10 15" id="KW-0067">ATP-binding</keyword>
<evidence type="ECO:0000256" key="3">
    <source>
        <dbReference type="ARBA" id="ARBA00011949"/>
    </source>
</evidence>
<dbReference type="Gene3D" id="2.30.30.280">
    <property type="entry name" value="Adenine nucleotide alpha hydrolases-like domains"/>
    <property type="match status" value="1"/>
</dbReference>
<accession>A0A1X6WQY0</accession>
<dbReference type="Proteomes" id="UP000195918">
    <property type="component" value="Unassembled WGS sequence"/>
</dbReference>
<dbReference type="AlphaFoldDB" id="A0A1X6WQY0"/>
<evidence type="ECO:0000256" key="14">
    <source>
        <dbReference type="ARBA" id="ARBA00056575"/>
    </source>
</evidence>
<dbReference type="RefSeq" id="WP_086952275.1">
    <property type="nucleotide sequence ID" value="NZ_FWFD01000015.1"/>
</dbReference>
<feature type="site" description="Interaction with tRNA" evidence="15">
    <location>
        <position position="128"/>
    </location>
</feature>
<dbReference type="Gene3D" id="3.40.50.620">
    <property type="entry name" value="HUPs"/>
    <property type="match status" value="1"/>
</dbReference>
<evidence type="ECO:0000256" key="10">
    <source>
        <dbReference type="ARBA" id="ARBA00022840"/>
    </source>
</evidence>
<dbReference type="InterPro" id="IPR014729">
    <property type="entry name" value="Rossmann-like_a/b/a_fold"/>
</dbReference>
<dbReference type="PANTHER" id="PTHR11933:SF5">
    <property type="entry name" value="MITOCHONDRIAL TRNA-SPECIFIC 2-THIOURIDYLASE 1"/>
    <property type="match status" value="1"/>
</dbReference>
<feature type="site" description="Interaction with tRNA" evidence="15">
    <location>
        <position position="346"/>
    </location>
</feature>
<sequence>MKDNSEIRVVVGMSGGVDSSVTALLLKEQGYDVVGVFMKNWDDTDDNGVCTATEDYKDVAKVANQIGVPYYSVNFEKEYWDRVFEYFLAEYRLGRTPNPDVMCNKEIKFKAFLDYAMKLGADYVATGHYAQVTRDEDGTTHMLRGVDNNKDQTYFLSQLSQEQLAKTMFPLGHMEKKEVREIAERANLATAKKKDSTGVCFIGEKNFKEFLGRFLPAQPGKMVTLDGQVKGDHAGLMYYTIGQRQGLGIGGGQGESSEPWFVVGKELETNTLLVGQGFHHEHLYATKLTASEVHFTVDTPLEKEFSCTAKFRYRQQDTGVKVILNDDQTKATVIFDEPVRAITPGQAVVFYDGDECLGGGLIDAAFNEEIQRQYV</sequence>
<keyword evidence="8 15" id="KW-0819">tRNA processing</keyword>
<feature type="active site" description="Nucleophile" evidence="15">
    <location>
        <position position="103"/>
    </location>
</feature>
<dbReference type="Pfam" id="PF03054">
    <property type="entry name" value="tRNA_Me_trans"/>
    <property type="match status" value="1"/>
</dbReference>
<reference evidence="19" key="1">
    <citation type="submission" date="2017-02" db="EMBL/GenBank/DDBJ databases">
        <authorList>
            <person name="Dridi B."/>
        </authorList>
    </citation>
    <scope>NUCLEOTIDE SEQUENCE [LARGE SCALE GENOMIC DNA]</scope>
    <source>
        <strain evidence="19">bH819</strain>
    </source>
</reference>
<evidence type="ECO:0000256" key="4">
    <source>
        <dbReference type="ARBA" id="ARBA00013805"/>
    </source>
</evidence>
<dbReference type="Gene3D" id="2.40.30.10">
    <property type="entry name" value="Translation factors"/>
    <property type="match status" value="1"/>
</dbReference>